<protein>
    <submittedName>
        <fullName evidence="8">Peptidase S41</fullName>
    </submittedName>
</protein>
<dbReference type="GO" id="GO:0008236">
    <property type="term" value="F:serine-type peptidase activity"/>
    <property type="evidence" value="ECO:0007669"/>
    <property type="project" value="UniProtKB-KW"/>
</dbReference>
<dbReference type="PROSITE" id="PS50106">
    <property type="entry name" value="PDZ"/>
    <property type="match status" value="1"/>
</dbReference>
<dbReference type="GO" id="GO:0030288">
    <property type="term" value="C:outer membrane-bounded periplasmic space"/>
    <property type="evidence" value="ECO:0007669"/>
    <property type="project" value="TreeGrafter"/>
</dbReference>
<dbReference type="PANTHER" id="PTHR32060">
    <property type="entry name" value="TAIL-SPECIFIC PROTEASE"/>
    <property type="match status" value="1"/>
</dbReference>
<dbReference type="EMBL" id="QNUL01000016">
    <property type="protein sequence ID" value="REA59314.1"/>
    <property type="molecule type" value="Genomic_DNA"/>
</dbReference>
<evidence type="ECO:0000313" key="8">
    <source>
        <dbReference type="EMBL" id="REA59314.1"/>
    </source>
</evidence>
<accession>A0A3D8YB87</accession>
<dbReference type="SMART" id="SM00245">
    <property type="entry name" value="TSPc"/>
    <property type="match status" value="1"/>
</dbReference>
<organism evidence="8 9">
    <name type="scientific">Dyadobacter luteus</name>
    <dbReference type="NCBI Taxonomy" id="2259619"/>
    <lineage>
        <taxon>Bacteria</taxon>
        <taxon>Pseudomonadati</taxon>
        <taxon>Bacteroidota</taxon>
        <taxon>Cytophagia</taxon>
        <taxon>Cytophagales</taxon>
        <taxon>Spirosomataceae</taxon>
        <taxon>Dyadobacter</taxon>
    </lineage>
</organism>
<dbReference type="OrthoDB" id="9812068at2"/>
<dbReference type="AlphaFoldDB" id="A0A3D8YB87"/>
<dbReference type="GO" id="GO:0006508">
    <property type="term" value="P:proteolysis"/>
    <property type="evidence" value="ECO:0007669"/>
    <property type="project" value="UniProtKB-KW"/>
</dbReference>
<dbReference type="InterPro" id="IPR001478">
    <property type="entry name" value="PDZ"/>
</dbReference>
<keyword evidence="6" id="KW-0472">Membrane</keyword>
<reference evidence="8 9" key="1">
    <citation type="submission" date="2018-07" db="EMBL/GenBank/DDBJ databases">
        <title>Dyadobacter roseus sp. nov., isolated from rose rhizosphere soil.</title>
        <authorList>
            <person name="Chen L."/>
        </authorList>
    </citation>
    <scope>NUCLEOTIDE SEQUENCE [LARGE SCALE GENOMIC DNA]</scope>
    <source>
        <strain evidence="8 9">RS19</strain>
    </source>
</reference>
<dbReference type="CDD" id="cd06782">
    <property type="entry name" value="cpPDZ_CPP-like"/>
    <property type="match status" value="1"/>
</dbReference>
<dbReference type="Gene3D" id="3.30.750.44">
    <property type="match status" value="1"/>
</dbReference>
<keyword evidence="6" id="KW-1133">Transmembrane helix</keyword>
<dbReference type="CDD" id="cd07560">
    <property type="entry name" value="Peptidase_S41_CPP"/>
    <property type="match status" value="1"/>
</dbReference>
<dbReference type="Pfam" id="PF13180">
    <property type="entry name" value="PDZ_2"/>
    <property type="match status" value="1"/>
</dbReference>
<comment type="caution">
    <text evidence="8">The sequence shown here is derived from an EMBL/GenBank/DDBJ whole genome shotgun (WGS) entry which is preliminary data.</text>
</comment>
<keyword evidence="4 5" id="KW-0720">Serine protease</keyword>
<keyword evidence="3 5" id="KW-0378">Hydrolase</keyword>
<evidence type="ECO:0000256" key="3">
    <source>
        <dbReference type="ARBA" id="ARBA00022801"/>
    </source>
</evidence>
<dbReference type="Gene3D" id="2.30.42.10">
    <property type="match status" value="1"/>
</dbReference>
<comment type="similarity">
    <text evidence="1 5">Belongs to the peptidase S41A family.</text>
</comment>
<name>A0A3D8YB87_9BACT</name>
<dbReference type="NCBIfam" id="TIGR00225">
    <property type="entry name" value="prc"/>
    <property type="match status" value="1"/>
</dbReference>
<gene>
    <name evidence="8" type="ORF">DSL64_18510</name>
</gene>
<dbReference type="Proteomes" id="UP000256373">
    <property type="component" value="Unassembled WGS sequence"/>
</dbReference>
<dbReference type="GO" id="GO:0004175">
    <property type="term" value="F:endopeptidase activity"/>
    <property type="evidence" value="ECO:0007669"/>
    <property type="project" value="TreeGrafter"/>
</dbReference>
<evidence type="ECO:0000259" key="7">
    <source>
        <dbReference type="PROSITE" id="PS50106"/>
    </source>
</evidence>
<keyword evidence="9" id="KW-1185">Reference proteome</keyword>
<dbReference type="Pfam" id="PF03572">
    <property type="entry name" value="Peptidase_S41"/>
    <property type="match status" value="1"/>
</dbReference>
<dbReference type="InterPro" id="IPR004447">
    <property type="entry name" value="Peptidase_S41A"/>
</dbReference>
<dbReference type="InterPro" id="IPR029045">
    <property type="entry name" value="ClpP/crotonase-like_dom_sf"/>
</dbReference>
<feature type="transmembrane region" description="Helical" evidence="6">
    <location>
        <begin position="21"/>
        <end position="41"/>
    </location>
</feature>
<sequence>MNQDTPQAPIRNSRSVVKLPIIIGLTLAAGMLIGSTFFSGGKSLTDVAKNSAKFREVLMYIENNYVDSVNTQELVDYSISKMLEKLDPHTSYFNSEEATAARSQLESGFDGIGVEFNIYNDTVYVVTPLSGGPSEAAGIQSGDRILTVNKEKLSGPGVTNAQVYKLLRGKRGSKVDLAIERVGLKDKMNFAVLRDRIPTYSVDAAYMVDKEIGYIKVSRFSETTFDEFKSALSTLKSDGLKKLILDLRGNPGGYMERATSMADEFIAGDKLLVYTEGKDSRFDRKTRSHVQGAFEQGPVIVLVDEGSASASEILAGALQDHDRALVVGRRSYGKGLVQMPIKLSDNSELRLTISRYFTPSGRSIQKPYEMGKGEDYSQDLSHRYESGELFFADSIKFDKSKVYKTDGGRTVYGGGGITPDIFVPRDTLTNSKYLFELYSKNIIREYALRYANENSKKLEKQTFNNFLASFDVTDTMLAELVKDASKAGIKPNDKELKISKPVIVSQTKAIIGRYVYGRKQKSGLNNEVFQVLNPTDNVYVKALQLFGEASQLEAGDFSSLNTVKGKEK</sequence>
<dbReference type="SUPFAM" id="SSF52096">
    <property type="entry name" value="ClpP/crotonase"/>
    <property type="match status" value="1"/>
</dbReference>
<dbReference type="Gene3D" id="3.90.226.10">
    <property type="entry name" value="2-enoyl-CoA Hydratase, Chain A, domain 1"/>
    <property type="match status" value="1"/>
</dbReference>
<dbReference type="GO" id="GO:0007165">
    <property type="term" value="P:signal transduction"/>
    <property type="evidence" value="ECO:0007669"/>
    <property type="project" value="TreeGrafter"/>
</dbReference>
<dbReference type="InterPro" id="IPR005151">
    <property type="entry name" value="Tail-specific_protease"/>
</dbReference>
<evidence type="ECO:0000256" key="6">
    <source>
        <dbReference type="SAM" id="Phobius"/>
    </source>
</evidence>
<keyword evidence="6" id="KW-0812">Transmembrane</keyword>
<dbReference type="SUPFAM" id="SSF50156">
    <property type="entry name" value="PDZ domain-like"/>
    <property type="match status" value="1"/>
</dbReference>
<evidence type="ECO:0000256" key="5">
    <source>
        <dbReference type="RuleBase" id="RU004404"/>
    </source>
</evidence>
<evidence type="ECO:0000256" key="1">
    <source>
        <dbReference type="ARBA" id="ARBA00009179"/>
    </source>
</evidence>
<dbReference type="PANTHER" id="PTHR32060:SF30">
    <property type="entry name" value="CARBOXY-TERMINAL PROCESSING PROTEASE CTPA"/>
    <property type="match status" value="1"/>
</dbReference>
<dbReference type="SMART" id="SM00228">
    <property type="entry name" value="PDZ"/>
    <property type="match status" value="1"/>
</dbReference>
<proteinExistence type="inferred from homology"/>
<evidence type="ECO:0000256" key="2">
    <source>
        <dbReference type="ARBA" id="ARBA00022670"/>
    </source>
</evidence>
<feature type="domain" description="PDZ" evidence="7">
    <location>
        <begin position="102"/>
        <end position="168"/>
    </location>
</feature>
<keyword evidence="2 5" id="KW-0645">Protease</keyword>
<dbReference type="RefSeq" id="WP_115832407.1">
    <property type="nucleotide sequence ID" value="NZ_QNUL01000016.1"/>
</dbReference>
<dbReference type="InterPro" id="IPR036034">
    <property type="entry name" value="PDZ_sf"/>
</dbReference>
<evidence type="ECO:0000256" key="4">
    <source>
        <dbReference type="ARBA" id="ARBA00022825"/>
    </source>
</evidence>
<evidence type="ECO:0000313" key="9">
    <source>
        <dbReference type="Proteomes" id="UP000256373"/>
    </source>
</evidence>